<accession>A0AA39FAE0</accession>
<sequence length="105" mass="11680">MVWSVPLVPAEKVIEAFMAVENAMVNALAAGATAKLEGQCTKFLQYLAQFWCRIPEIVGNARNHQRIGKAVEAINYWRNGLPPIPARPPQPEGTENKSVSRSFRM</sequence>
<feature type="compositionally biased region" description="Polar residues" evidence="1">
    <location>
        <begin position="96"/>
        <end position="105"/>
    </location>
</feature>
<proteinExistence type="predicted"/>
<reference evidence="2" key="2">
    <citation type="submission" date="2023-03" db="EMBL/GenBank/DDBJ databases">
        <authorList>
            <person name="Inwood S.N."/>
            <person name="Skelly J.G."/>
            <person name="Guhlin J."/>
            <person name="Harrop T.W.R."/>
            <person name="Goldson S.G."/>
            <person name="Dearden P.K."/>
        </authorList>
    </citation>
    <scope>NUCLEOTIDE SEQUENCE</scope>
    <source>
        <strain evidence="2">Irish</strain>
        <tissue evidence="2">Whole body</tissue>
    </source>
</reference>
<dbReference type="EMBL" id="JAQQBS010001422">
    <property type="protein sequence ID" value="KAK0165838.1"/>
    <property type="molecule type" value="Genomic_DNA"/>
</dbReference>
<comment type="caution">
    <text evidence="2">The sequence shown here is derived from an EMBL/GenBank/DDBJ whole genome shotgun (WGS) entry which is preliminary data.</text>
</comment>
<dbReference type="Proteomes" id="UP001168990">
    <property type="component" value="Unassembled WGS sequence"/>
</dbReference>
<organism evidence="2 3">
    <name type="scientific">Microctonus aethiopoides</name>
    <dbReference type="NCBI Taxonomy" id="144406"/>
    <lineage>
        <taxon>Eukaryota</taxon>
        <taxon>Metazoa</taxon>
        <taxon>Ecdysozoa</taxon>
        <taxon>Arthropoda</taxon>
        <taxon>Hexapoda</taxon>
        <taxon>Insecta</taxon>
        <taxon>Pterygota</taxon>
        <taxon>Neoptera</taxon>
        <taxon>Endopterygota</taxon>
        <taxon>Hymenoptera</taxon>
        <taxon>Apocrita</taxon>
        <taxon>Ichneumonoidea</taxon>
        <taxon>Braconidae</taxon>
        <taxon>Euphorinae</taxon>
        <taxon>Microctonus</taxon>
    </lineage>
</organism>
<feature type="region of interest" description="Disordered" evidence="1">
    <location>
        <begin position="81"/>
        <end position="105"/>
    </location>
</feature>
<keyword evidence="3" id="KW-1185">Reference proteome</keyword>
<evidence type="ECO:0000256" key="1">
    <source>
        <dbReference type="SAM" id="MobiDB-lite"/>
    </source>
</evidence>
<protein>
    <submittedName>
        <fullName evidence="2">Uncharacterized protein</fullName>
    </submittedName>
</protein>
<gene>
    <name evidence="2" type="ORF">PV328_004322</name>
</gene>
<name>A0AA39FAE0_9HYME</name>
<evidence type="ECO:0000313" key="3">
    <source>
        <dbReference type="Proteomes" id="UP001168990"/>
    </source>
</evidence>
<dbReference type="AlphaFoldDB" id="A0AA39FAE0"/>
<evidence type="ECO:0000313" key="2">
    <source>
        <dbReference type="EMBL" id="KAK0165838.1"/>
    </source>
</evidence>
<reference evidence="2" key="1">
    <citation type="journal article" date="2023" name="bioRxiv">
        <title>Scaffold-level genome assemblies of two parasitoid biocontrol wasps reveal the parthenogenesis mechanism and an associated novel virus.</title>
        <authorList>
            <person name="Inwood S."/>
            <person name="Skelly J."/>
            <person name="Guhlin J."/>
            <person name="Harrop T."/>
            <person name="Goldson S."/>
            <person name="Dearden P."/>
        </authorList>
    </citation>
    <scope>NUCLEOTIDE SEQUENCE</scope>
    <source>
        <strain evidence="2">Irish</strain>
        <tissue evidence="2">Whole body</tissue>
    </source>
</reference>
<feature type="compositionally biased region" description="Pro residues" evidence="1">
    <location>
        <begin position="82"/>
        <end position="91"/>
    </location>
</feature>